<organism evidence="2 3">
    <name type="scientific">Roseateles puraquae</name>
    <dbReference type="NCBI Taxonomy" id="431059"/>
    <lineage>
        <taxon>Bacteria</taxon>
        <taxon>Pseudomonadati</taxon>
        <taxon>Pseudomonadota</taxon>
        <taxon>Betaproteobacteria</taxon>
        <taxon>Burkholderiales</taxon>
        <taxon>Sphaerotilaceae</taxon>
        <taxon>Roseateles</taxon>
    </lineage>
</organism>
<name>A0A254N3V3_9BURK</name>
<gene>
    <name evidence="2" type="ORF">CDO81_23885</name>
</gene>
<comment type="caution">
    <text evidence="2">The sequence shown here is derived from an EMBL/GenBank/DDBJ whole genome shotgun (WGS) entry which is preliminary data.</text>
</comment>
<dbReference type="Proteomes" id="UP000197446">
    <property type="component" value="Unassembled WGS sequence"/>
</dbReference>
<reference evidence="2 3" key="1">
    <citation type="journal article" date="2007" name="Int. J. Syst. Evol. Microbiol.">
        <title>Description of Pelomonas aquatica sp. nov. and Pelomonas puraquae sp. nov., isolated from industrial and haemodialysis water.</title>
        <authorList>
            <person name="Gomila M."/>
            <person name="Bowien B."/>
            <person name="Falsen E."/>
            <person name="Moore E.R."/>
            <person name="Lalucat J."/>
        </authorList>
    </citation>
    <scope>NUCLEOTIDE SEQUENCE [LARGE SCALE GENOMIC DNA]</scope>
    <source>
        <strain evidence="2 3">CCUG 52769</strain>
    </source>
</reference>
<dbReference type="AlphaFoldDB" id="A0A254N3V3"/>
<dbReference type="OrthoDB" id="9795573at2"/>
<sequence length="157" mass="16958">MRDFTMIYPSTTSARRPDEAPGEQATPYVSASETQALLRSSLAARNARLEASDMVNTDQAAKLAGTTRVTINAWIAKGRAIGVPRMQRGFRLPAWQFEPMLWDVIPKLSKALGTLDGWTLLAFLETPHGGLGGVPPRQALEQGQADRVLALASAEGL</sequence>
<dbReference type="RefSeq" id="WP_088485765.1">
    <property type="nucleotide sequence ID" value="NZ_NISI01000014.1"/>
</dbReference>
<evidence type="ECO:0000313" key="3">
    <source>
        <dbReference type="Proteomes" id="UP000197446"/>
    </source>
</evidence>
<evidence type="ECO:0000313" key="2">
    <source>
        <dbReference type="EMBL" id="OWR00780.1"/>
    </source>
</evidence>
<keyword evidence="3" id="KW-1185">Reference proteome</keyword>
<feature type="region of interest" description="Disordered" evidence="1">
    <location>
        <begin position="1"/>
        <end position="26"/>
    </location>
</feature>
<evidence type="ECO:0000256" key="1">
    <source>
        <dbReference type="SAM" id="MobiDB-lite"/>
    </source>
</evidence>
<protein>
    <submittedName>
        <fullName evidence="2">Uncharacterized protein</fullName>
    </submittedName>
</protein>
<dbReference type="EMBL" id="NISI01000014">
    <property type="protein sequence ID" value="OWR00780.1"/>
    <property type="molecule type" value="Genomic_DNA"/>
</dbReference>
<proteinExistence type="predicted"/>
<accession>A0A254N3V3</accession>